<dbReference type="PROSITE" id="PS00498">
    <property type="entry name" value="TYROSINASE_2"/>
    <property type="match status" value="1"/>
</dbReference>
<organism evidence="6 7">
    <name type="scientific">Diplocarpon rosae</name>
    <dbReference type="NCBI Taxonomy" id="946125"/>
    <lineage>
        <taxon>Eukaryota</taxon>
        <taxon>Fungi</taxon>
        <taxon>Dikarya</taxon>
        <taxon>Ascomycota</taxon>
        <taxon>Pezizomycotina</taxon>
        <taxon>Leotiomycetes</taxon>
        <taxon>Helotiales</taxon>
        <taxon>Drepanopezizaceae</taxon>
        <taxon>Diplocarpon</taxon>
    </lineage>
</organism>
<dbReference type="Gene3D" id="1.10.1280.10">
    <property type="entry name" value="Di-copper center containing domain from catechol oxidase"/>
    <property type="match status" value="1"/>
</dbReference>
<evidence type="ECO:0000256" key="1">
    <source>
        <dbReference type="ARBA" id="ARBA00022723"/>
    </source>
</evidence>
<reference evidence="6" key="1">
    <citation type="submission" date="2023-06" db="EMBL/GenBank/DDBJ databases">
        <title>Draft genome of Marssonina rosae.</title>
        <authorList>
            <person name="Cheng Q."/>
        </authorList>
    </citation>
    <scope>NUCLEOTIDE SEQUENCE</scope>
    <source>
        <strain evidence="6">R4</strain>
    </source>
</reference>
<dbReference type="InterPro" id="IPR002227">
    <property type="entry name" value="Tyrosinase_Cu-bd"/>
</dbReference>
<dbReference type="PROSITE" id="PS00497">
    <property type="entry name" value="TYROSINASE_1"/>
    <property type="match status" value="1"/>
</dbReference>
<evidence type="ECO:0000259" key="4">
    <source>
        <dbReference type="PROSITE" id="PS00497"/>
    </source>
</evidence>
<feature type="chain" id="PRO_5042220880" description="Tyrosinase copper-binding domain-containing protein" evidence="3">
    <location>
        <begin position="17"/>
        <end position="352"/>
    </location>
</feature>
<evidence type="ECO:0000259" key="5">
    <source>
        <dbReference type="PROSITE" id="PS00498"/>
    </source>
</evidence>
<gene>
    <name evidence="6" type="ORF">QTJ16_003861</name>
</gene>
<dbReference type="EMBL" id="JAUBYV010000005">
    <property type="protein sequence ID" value="KAK2626686.1"/>
    <property type="molecule type" value="Genomic_DNA"/>
</dbReference>
<dbReference type="SUPFAM" id="SSF48056">
    <property type="entry name" value="Di-copper centre-containing domain"/>
    <property type="match status" value="1"/>
</dbReference>
<dbReference type="Pfam" id="PF00264">
    <property type="entry name" value="Tyrosinase"/>
    <property type="match status" value="1"/>
</dbReference>
<evidence type="ECO:0000256" key="3">
    <source>
        <dbReference type="SAM" id="SignalP"/>
    </source>
</evidence>
<keyword evidence="2" id="KW-0186">Copper</keyword>
<comment type="caution">
    <text evidence="6">The sequence shown here is derived from an EMBL/GenBank/DDBJ whole genome shotgun (WGS) entry which is preliminary data.</text>
</comment>
<dbReference type="InterPro" id="IPR008922">
    <property type="entry name" value="Di-copper_centre_dom_sf"/>
</dbReference>
<dbReference type="Proteomes" id="UP001285354">
    <property type="component" value="Unassembled WGS sequence"/>
</dbReference>
<keyword evidence="7" id="KW-1185">Reference proteome</keyword>
<dbReference type="PANTHER" id="PTHR11474">
    <property type="entry name" value="TYROSINASE FAMILY MEMBER"/>
    <property type="match status" value="1"/>
</dbReference>
<evidence type="ECO:0000313" key="6">
    <source>
        <dbReference type="EMBL" id="KAK2626686.1"/>
    </source>
</evidence>
<dbReference type="GO" id="GO:0046872">
    <property type="term" value="F:metal ion binding"/>
    <property type="evidence" value="ECO:0007669"/>
    <property type="project" value="UniProtKB-KW"/>
</dbReference>
<keyword evidence="1" id="KW-0479">Metal-binding</keyword>
<proteinExistence type="predicted"/>
<keyword evidence="3" id="KW-0732">Signal</keyword>
<sequence>MLFFSVVLGLAAIVSASPLLPRNTTIYTNTTTSVTNTTLNGHYLPANITSRTFFNGSCTAERLSIRKEWRSLTQVEKMAFVDAELCAMSLPNKTSLPGSTTRFEDFQAAHQRGTMNLYGDIIHYTAQFLPWHRFHLHAHESVLRNECNYTGTIPFWDEAIDAASGNFFQSDMWSDQYFGGNGSPVDGCVRTGAFANRTMHIGPFTQTTDYCFNRKFNYTAGLTLGVRPNTDACYQHGATDFETFYKCMASSPHIAGHRATGGVMVDVNSSPGDPLFYLHHCFLDRLYWQWQQISGADRIFAISGNTTVIEPPTGWEKLTLDYELDMSGAYENVRLEEVMNIQGGYLCYAYEY</sequence>
<accession>A0AAD9WEV2</accession>
<evidence type="ECO:0000313" key="7">
    <source>
        <dbReference type="Proteomes" id="UP001285354"/>
    </source>
</evidence>
<feature type="signal peptide" evidence="3">
    <location>
        <begin position="1"/>
        <end position="16"/>
    </location>
</feature>
<dbReference type="InterPro" id="IPR050316">
    <property type="entry name" value="Tyrosinase/Hemocyanin"/>
</dbReference>
<feature type="domain" description="Tyrosinase copper-binding" evidence="5">
    <location>
        <begin position="273"/>
        <end position="284"/>
    </location>
</feature>
<dbReference type="PRINTS" id="PR00092">
    <property type="entry name" value="TYROSINASE"/>
</dbReference>
<evidence type="ECO:0000256" key="2">
    <source>
        <dbReference type="ARBA" id="ARBA00023008"/>
    </source>
</evidence>
<protein>
    <recommendedName>
        <fullName evidence="4 5">Tyrosinase copper-binding domain-containing protein</fullName>
    </recommendedName>
</protein>
<feature type="domain" description="Tyrosinase copper-binding" evidence="4">
    <location>
        <begin position="123"/>
        <end position="140"/>
    </location>
</feature>
<dbReference type="GO" id="GO:0016491">
    <property type="term" value="F:oxidoreductase activity"/>
    <property type="evidence" value="ECO:0007669"/>
    <property type="project" value="InterPro"/>
</dbReference>
<name>A0AAD9WEV2_9HELO</name>
<dbReference type="AlphaFoldDB" id="A0AAD9WEV2"/>
<dbReference type="PANTHER" id="PTHR11474:SF126">
    <property type="entry name" value="TYROSINASE-LIKE PROTEIN TYR-1-RELATED"/>
    <property type="match status" value="1"/>
</dbReference>